<feature type="transmembrane region" description="Helical" evidence="18">
    <location>
        <begin position="1308"/>
        <end position="1328"/>
    </location>
</feature>
<feature type="transmembrane region" description="Helical" evidence="18">
    <location>
        <begin position="1019"/>
        <end position="1039"/>
    </location>
</feature>
<name>A0A1E3PMI6_9ASCO</name>
<dbReference type="PANTHER" id="PTHR45628">
    <property type="entry name" value="VOLTAGE-DEPENDENT CALCIUM CHANNEL TYPE A SUBUNIT ALPHA-1"/>
    <property type="match status" value="1"/>
</dbReference>
<feature type="transmembrane region" description="Helical" evidence="18">
    <location>
        <begin position="348"/>
        <end position="368"/>
    </location>
</feature>
<keyword evidence="6" id="KW-0107">Calcium channel</keyword>
<feature type="region of interest" description="Disordered" evidence="17">
    <location>
        <begin position="1"/>
        <end position="67"/>
    </location>
</feature>
<keyword evidence="5" id="KW-0109">Calcium transport</keyword>
<evidence type="ECO:0000256" key="2">
    <source>
        <dbReference type="ARBA" id="ARBA00022448"/>
    </source>
</evidence>
<dbReference type="InterPro" id="IPR050599">
    <property type="entry name" value="VDCC_alpha-1_subunit"/>
</dbReference>
<keyword evidence="8" id="KW-0106">Calcium</keyword>
<dbReference type="PANTHER" id="PTHR45628:SF7">
    <property type="entry name" value="VOLTAGE-DEPENDENT CALCIUM CHANNEL TYPE A SUBUNIT ALPHA-1"/>
    <property type="match status" value="1"/>
</dbReference>
<evidence type="ECO:0000256" key="12">
    <source>
        <dbReference type="ARBA" id="ARBA00023136"/>
    </source>
</evidence>
<feature type="transmembrane region" description="Helical" evidence="18">
    <location>
        <begin position="188"/>
        <end position="209"/>
    </location>
</feature>
<evidence type="ECO:0000256" key="1">
    <source>
        <dbReference type="ARBA" id="ARBA00004651"/>
    </source>
</evidence>
<feature type="transmembrane region" description="Helical" evidence="18">
    <location>
        <begin position="612"/>
        <end position="636"/>
    </location>
</feature>
<feature type="compositionally biased region" description="Acidic residues" evidence="17">
    <location>
        <begin position="58"/>
        <end position="67"/>
    </location>
</feature>
<evidence type="ECO:0000256" key="17">
    <source>
        <dbReference type="SAM" id="MobiDB-lite"/>
    </source>
</evidence>
<dbReference type="GO" id="GO:0005891">
    <property type="term" value="C:voltage-gated calcium channel complex"/>
    <property type="evidence" value="ECO:0007669"/>
    <property type="project" value="TreeGrafter"/>
</dbReference>
<dbReference type="InterPro" id="IPR011992">
    <property type="entry name" value="EF-hand-dom_pair"/>
</dbReference>
<evidence type="ECO:0000256" key="13">
    <source>
        <dbReference type="ARBA" id="ARBA00023180"/>
    </source>
</evidence>
<comment type="subcellular location">
    <subcellularLocation>
        <location evidence="1">Cell membrane</location>
        <topology evidence="1">Multi-pass membrane protein</topology>
    </subcellularLocation>
</comment>
<evidence type="ECO:0000256" key="4">
    <source>
        <dbReference type="ARBA" id="ARBA00022553"/>
    </source>
</evidence>
<evidence type="ECO:0000256" key="10">
    <source>
        <dbReference type="ARBA" id="ARBA00022989"/>
    </source>
</evidence>
<dbReference type="InterPro" id="IPR005821">
    <property type="entry name" value="Ion_trans_dom"/>
</dbReference>
<keyword evidence="13" id="KW-0325">Glycoprotein</keyword>
<keyword evidence="2" id="KW-0813">Transport</keyword>
<dbReference type="Gene3D" id="1.10.287.70">
    <property type="match status" value="4"/>
</dbReference>
<organism evidence="20 21">
    <name type="scientific">Nadsonia fulvescens var. elongata DSM 6958</name>
    <dbReference type="NCBI Taxonomy" id="857566"/>
    <lineage>
        <taxon>Eukaryota</taxon>
        <taxon>Fungi</taxon>
        <taxon>Dikarya</taxon>
        <taxon>Ascomycota</taxon>
        <taxon>Saccharomycotina</taxon>
        <taxon>Dipodascomycetes</taxon>
        <taxon>Dipodascales</taxon>
        <taxon>Dipodascales incertae sedis</taxon>
        <taxon>Nadsonia</taxon>
    </lineage>
</organism>
<keyword evidence="10 18" id="KW-1133">Transmembrane helix</keyword>
<dbReference type="PROSITE" id="PS50222">
    <property type="entry name" value="EF_HAND_2"/>
    <property type="match status" value="1"/>
</dbReference>
<evidence type="ECO:0000256" key="14">
    <source>
        <dbReference type="ARBA" id="ARBA00023303"/>
    </source>
</evidence>
<dbReference type="STRING" id="857566.A0A1E3PMI6"/>
<feature type="transmembrane region" description="Helical" evidence="18">
    <location>
        <begin position="553"/>
        <end position="570"/>
    </location>
</feature>
<feature type="region of interest" description="Disordered" evidence="17">
    <location>
        <begin position="1767"/>
        <end position="1808"/>
    </location>
</feature>
<feature type="compositionally biased region" description="Low complexity" evidence="17">
    <location>
        <begin position="1794"/>
        <end position="1805"/>
    </location>
</feature>
<feature type="transmembrane region" description="Helical" evidence="18">
    <location>
        <begin position="975"/>
        <end position="998"/>
    </location>
</feature>
<feature type="transmembrane region" description="Helical" evidence="18">
    <location>
        <begin position="1059"/>
        <end position="1079"/>
    </location>
</feature>
<feature type="transmembrane region" description="Helical" evidence="18">
    <location>
        <begin position="1340"/>
        <end position="1360"/>
    </location>
</feature>
<dbReference type="InterPro" id="IPR002048">
    <property type="entry name" value="EF_hand_dom"/>
</dbReference>
<dbReference type="InterPro" id="IPR027359">
    <property type="entry name" value="Volt_channel_dom_sf"/>
</dbReference>
<reference evidence="20 21" key="1">
    <citation type="journal article" date="2016" name="Proc. Natl. Acad. Sci. U.S.A.">
        <title>Comparative genomics of biotechnologically important yeasts.</title>
        <authorList>
            <person name="Riley R."/>
            <person name="Haridas S."/>
            <person name="Wolfe K.H."/>
            <person name="Lopes M.R."/>
            <person name="Hittinger C.T."/>
            <person name="Goeker M."/>
            <person name="Salamov A.A."/>
            <person name="Wisecaver J.H."/>
            <person name="Long T.M."/>
            <person name="Calvey C.H."/>
            <person name="Aerts A.L."/>
            <person name="Barry K.W."/>
            <person name="Choi C."/>
            <person name="Clum A."/>
            <person name="Coughlan A.Y."/>
            <person name="Deshpande S."/>
            <person name="Douglass A.P."/>
            <person name="Hanson S.J."/>
            <person name="Klenk H.-P."/>
            <person name="LaButti K.M."/>
            <person name="Lapidus A."/>
            <person name="Lindquist E.A."/>
            <person name="Lipzen A.M."/>
            <person name="Meier-Kolthoff J.P."/>
            <person name="Ohm R.A."/>
            <person name="Otillar R.P."/>
            <person name="Pangilinan J.L."/>
            <person name="Peng Y."/>
            <person name="Rokas A."/>
            <person name="Rosa C.A."/>
            <person name="Scheuner C."/>
            <person name="Sibirny A.A."/>
            <person name="Slot J.C."/>
            <person name="Stielow J.B."/>
            <person name="Sun H."/>
            <person name="Kurtzman C.P."/>
            <person name="Blackwell M."/>
            <person name="Grigoriev I.V."/>
            <person name="Jeffries T.W."/>
        </authorList>
    </citation>
    <scope>NUCLEOTIDE SEQUENCE [LARGE SCALE GENOMIC DNA]</scope>
    <source>
        <strain evidence="20 21">DSM 6958</strain>
    </source>
</reference>
<proteinExistence type="inferred from homology"/>
<dbReference type="Gene3D" id="1.10.238.10">
    <property type="entry name" value="EF-hand"/>
    <property type="match status" value="1"/>
</dbReference>
<evidence type="ECO:0000313" key="20">
    <source>
        <dbReference type="EMBL" id="ODQ66645.1"/>
    </source>
</evidence>
<feature type="transmembrane region" description="Helical" evidence="18">
    <location>
        <begin position="1108"/>
        <end position="1133"/>
    </location>
</feature>
<dbReference type="SUPFAM" id="SSF47473">
    <property type="entry name" value="EF-hand"/>
    <property type="match status" value="1"/>
</dbReference>
<dbReference type="SUPFAM" id="SSF81324">
    <property type="entry name" value="Voltage-gated potassium channels"/>
    <property type="match status" value="4"/>
</dbReference>
<feature type="region of interest" description="Disordered" evidence="17">
    <location>
        <begin position="1826"/>
        <end position="1851"/>
    </location>
</feature>
<feature type="transmembrane region" description="Helical" evidence="18">
    <location>
        <begin position="150"/>
        <end position="168"/>
    </location>
</feature>
<keyword evidence="4" id="KW-0597">Phosphoprotein</keyword>
<evidence type="ECO:0000256" key="6">
    <source>
        <dbReference type="ARBA" id="ARBA00022673"/>
    </source>
</evidence>
<feature type="transmembrane region" description="Helical" evidence="18">
    <location>
        <begin position="480"/>
        <end position="511"/>
    </location>
</feature>
<evidence type="ECO:0000313" key="21">
    <source>
        <dbReference type="Proteomes" id="UP000095009"/>
    </source>
</evidence>
<dbReference type="GO" id="GO:0098703">
    <property type="term" value="P:calcium ion import across plasma membrane"/>
    <property type="evidence" value="ECO:0007669"/>
    <property type="project" value="TreeGrafter"/>
</dbReference>
<keyword evidence="12 18" id="KW-0472">Membrane</keyword>
<dbReference type="GO" id="GO:0005509">
    <property type="term" value="F:calcium ion binding"/>
    <property type="evidence" value="ECO:0007669"/>
    <property type="project" value="InterPro"/>
</dbReference>
<comment type="similarity">
    <text evidence="15">Belongs to the calcium channel alpha-1 subunit (TC 1.A.1.11) family.</text>
</comment>
<dbReference type="Proteomes" id="UP000095009">
    <property type="component" value="Unassembled WGS sequence"/>
</dbReference>
<dbReference type="Gene3D" id="1.20.120.350">
    <property type="entry name" value="Voltage-gated potassium channels. Chain C"/>
    <property type="match status" value="4"/>
</dbReference>
<keyword evidence="9" id="KW-0851">Voltage-gated channel</keyword>
<feature type="transmembrane region" description="Helical" evidence="18">
    <location>
        <begin position="1372"/>
        <end position="1390"/>
    </location>
</feature>
<feature type="transmembrane region" description="Helical" evidence="18">
    <location>
        <begin position="1433"/>
        <end position="1455"/>
    </location>
</feature>
<feature type="transmembrane region" description="Helical" evidence="18">
    <location>
        <begin position="1396"/>
        <end position="1413"/>
    </location>
</feature>
<feature type="compositionally biased region" description="Polar residues" evidence="17">
    <location>
        <begin position="1767"/>
        <end position="1786"/>
    </location>
</feature>
<feature type="transmembrane region" description="Helical" evidence="18">
    <location>
        <begin position="675"/>
        <end position="696"/>
    </location>
</feature>
<dbReference type="GO" id="GO:0008331">
    <property type="term" value="F:high voltage-gated calcium channel activity"/>
    <property type="evidence" value="ECO:0007669"/>
    <property type="project" value="TreeGrafter"/>
</dbReference>
<feature type="transmembrane region" description="Helical" evidence="18">
    <location>
        <begin position="456"/>
        <end position="474"/>
    </location>
</feature>
<keyword evidence="21" id="KW-1185">Reference proteome</keyword>
<dbReference type="OrthoDB" id="416585at2759"/>
<evidence type="ECO:0000256" key="3">
    <source>
        <dbReference type="ARBA" id="ARBA00022475"/>
    </source>
</evidence>
<feature type="transmembrane region" description="Helical" evidence="18">
    <location>
        <begin position="708"/>
        <end position="726"/>
    </location>
</feature>
<evidence type="ECO:0000256" key="7">
    <source>
        <dbReference type="ARBA" id="ARBA00022692"/>
    </source>
</evidence>
<evidence type="ECO:0000256" key="11">
    <source>
        <dbReference type="ARBA" id="ARBA00023065"/>
    </source>
</evidence>
<evidence type="ECO:0000256" key="16">
    <source>
        <dbReference type="ARBA" id="ARBA00067459"/>
    </source>
</evidence>
<keyword evidence="3" id="KW-1003">Cell membrane</keyword>
<evidence type="ECO:0000256" key="9">
    <source>
        <dbReference type="ARBA" id="ARBA00022882"/>
    </source>
</evidence>
<keyword evidence="14" id="KW-0407">Ion channel</keyword>
<feature type="transmembrane region" description="Helical" evidence="18">
    <location>
        <begin position="1519"/>
        <end position="1544"/>
    </location>
</feature>
<evidence type="ECO:0000256" key="5">
    <source>
        <dbReference type="ARBA" id="ARBA00022568"/>
    </source>
</evidence>
<feature type="transmembrane region" description="Helical" evidence="18">
    <location>
        <begin position="747"/>
        <end position="775"/>
    </location>
</feature>
<accession>A0A1E3PMI6</accession>
<keyword evidence="11" id="KW-0406">Ion transport</keyword>
<evidence type="ECO:0000256" key="15">
    <source>
        <dbReference type="ARBA" id="ARBA00061395"/>
    </source>
</evidence>
<dbReference type="FunFam" id="1.10.287.70:FF:000093">
    <property type="entry name" value="Calcium channel subunit Cch1"/>
    <property type="match status" value="1"/>
</dbReference>
<evidence type="ECO:0000256" key="18">
    <source>
        <dbReference type="SAM" id="Phobius"/>
    </source>
</evidence>
<sequence length="1874" mass="215830">MKRLSSRVITGENDSENDKFGLSPIYINAKSPQNSPSKSFKLRPSSPLPVSAPKDEKDTDDDDDDDFYEGLDDLGEYQSQRTDKIENSKINIYGSIHRKKPKPTIVDQAFTETSSLEIKLTGSSLKLFSAKSQLRLWICNLLMKPWLEPLMFILLILHVAALTYGSVADDYVAQPEADQTERVFRKWGAIWIDWAFLVIFSLYTIEIIFKAIAFGLWDDSQLFYSTGSAPSSGWRRFFPNSTVKKSRMIKRNYVPLMTKTFTRFLDSKKESQPQFIAQRAYLRSSWNRVDFVSTICYWVSLMLSLRTLDTRNEFFFFKFLSGVRILRLLNITHGTSAVLRSLKKAAPLLINVALFIGFFWVLFSIIGVQSFKASFRRQCVWVDPQDTSNTAIYNMQFCGSHLNSTTLEREPFLYKNGESSGIIKGFACPSGSYCISDANPYEGTVSFDNFFNSFELVFVIISSNTYTDLMYYMMDSDYMAASLFFMAGILVLSWWLVNLLVAVIAASFSIIREEMNRNKSSKVSKAFSKMNKEHKQAMVSPQSTKVRSLYKKTSFLGVFLIVLDLIVQSFRTATMSKFKENVINNWAAFTTYVLLFEIIFRFTSYIPQWKHFFFSLMNWIDLILVIITSVSLLPPIRGDPVLYGWLSFFQVARFYRCVISIPYTKATWTRVLGNYRAIFNMSIFFFLLTFLSSLIASDLLRGVISEDVGFITFSNLSETFIGMYIISSTENWTELLYLAVQESQTRLAKVTISAFLIGWFIFSNNIVLNLFVALITENLDVSDNVKRREQIKEFVKEYAQKINNSNGNEGSLKIIRNLVKGKAPEKNSYMENQSGDAIFELLLKKQIVVDFLKEENVSDSHKPQETDKKIILKRYRKSFLKFIGVEKSDNPFFDKNHGFKRFFSKIGSGSENIAEEFINENLYQRQKKEEYLQANPDFNTVLFYFKPNHPLRRFCQKIVPPTHGIRYGGVVPKTYVWYSFSLFMFLSTIALVALACFATPLYQTQYMELHGNTNWNWMVFNDVNFLIIFSLEALLYIFADGFYMTPNAYLRSSWGIIDSVVLITLWINFFATITGNGYVSRAVRGFKALKALKLLNFSEKAKSTFHNVIIAGIGKIFGAAAISLCLLFPFTIWGLNLFNGRMSYCLDPSNWQLSECFDEFRSSPFEWEILSPRSVVKEYYDFDDFAHSFLILFEIISLEGWVDVLDSVMSITGLSTNKRENFNKLNAVFVMLYNFLGMVFIITLFISVIIKNYAKTTGSAFLTTEQKSWREIKKLLKKVKPTVQPTGLRPGSFKERCYNFTVKRNTSWSFFLTILLFVLAILLSVEYYPEPESATRAREGILTLIMFIHEMHYLLKLFGLGAKGFWESKWDVYALVVTTGGLVSTSIGFSSHVSDLYYNFQKLFLVGIVLLLIPRSKRLSLLLKTASISLPSIVDLLITWFVLFIAYAIAFNQIFGLTRIGPSGSNNINFRTVPKALILLFRMSCGEGWNEIMADYLLEPPYCIQGNAFNQTDCGSKPYAYVLFISWNILSMYIFVNMFVSLIYENFSYVYQHEGSAFTHITREEIRIYKNAWVKFDPQGTGYISTDQLYSFLRSLDGVFSMRIYDGLYTIPILLEDSAARLEEDDLYDVDWRSLNKSTRSIPVDGIKKRRRIYEMFCEQALMESHPRKGISFHKLLLQIPLCKSVDEKRCLKLDEYLKRRLVLQKVEEQLLRNKFRGLLLMLEDRRAFLRHLKNKSRNPFDDSNVALTPVPRVYISEAFEEADVSSYSENLNSKRNNRLSDNSHTILKDSHSSRQSQNSSKATSLESNRLGFASKPSAWRISKEALDSRRRSVENSNGVGFSDDADSNEVNLLDNKEEDILESFKNSEWGQTF</sequence>
<dbReference type="EMBL" id="KV454408">
    <property type="protein sequence ID" value="ODQ66645.1"/>
    <property type="molecule type" value="Genomic_DNA"/>
</dbReference>
<feature type="transmembrane region" description="Helical" evidence="18">
    <location>
        <begin position="582"/>
        <end position="600"/>
    </location>
</feature>
<feature type="transmembrane region" description="Helical" evidence="18">
    <location>
        <begin position="1227"/>
        <end position="1250"/>
    </location>
</feature>
<evidence type="ECO:0000259" key="19">
    <source>
        <dbReference type="PROSITE" id="PS50222"/>
    </source>
</evidence>
<keyword evidence="7 18" id="KW-0812">Transmembrane</keyword>
<gene>
    <name evidence="20" type="ORF">NADFUDRAFT_22699</name>
</gene>
<feature type="domain" description="EF-hand" evidence="19">
    <location>
        <begin position="1564"/>
        <end position="1599"/>
    </location>
</feature>
<dbReference type="Pfam" id="PF00520">
    <property type="entry name" value="Ion_trans"/>
    <property type="match status" value="4"/>
</dbReference>
<protein>
    <recommendedName>
        <fullName evidence="16">Calcium-channel protein CCH1</fullName>
    </recommendedName>
</protein>
<evidence type="ECO:0000256" key="8">
    <source>
        <dbReference type="ARBA" id="ARBA00022837"/>
    </source>
</evidence>